<comment type="caution">
    <text evidence="2">The sequence shown here is derived from an EMBL/GenBank/DDBJ whole genome shotgun (WGS) entry which is preliminary data.</text>
</comment>
<evidence type="ECO:0000256" key="1">
    <source>
        <dbReference type="ARBA" id="ARBA00022723"/>
    </source>
</evidence>
<dbReference type="Gene3D" id="2.60.40.420">
    <property type="entry name" value="Cupredoxins - blue copper proteins"/>
    <property type="match status" value="2"/>
</dbReference>
<accession>A0A0F9CVC1</accession>
<dbReference type="GO" id="GO:0005507">
    <property type="term" value="F:copper ion binding"/>
    <property type="evidence" value="ECO:0007669"/>
    <property type="project" value="InterPro"/>
</dbReference>
<gene>
    <name evidence="2" type="ORF">LCGC14_2277040</name>
</gene>
<evidence type="ECO:0000313" key="2">
    <source>
        <dbReference type="EMBL" id="KKL53278.1"/>
    </source>
</evidence>
<dbReference type="EMBL" id="LAZR01031604">
    <property type="protein sequence ID" value="KKL53278.1"/>
    <property type="molecule type" value="Genomic_DNA"/>
</dbReference>
<organism evidence="2">
    <name type="scientific">marine sediment metagenome</name>
    <dbReference type="NCBI Taxonomy" id="412755"/>
    <lineage>
        <taxon>unclassified sequences</taxon>
        <taxon>metagenomes</taxon>
        <taxon>ecological metagenomes</taxon>
    </lineage>
</organism>
<reference evidence="2" key="1">
    <citation type="journal article" date="2015" name="Nature">
        <title>Complex archaea that bridge the gap between prokaryotes and eukaryotes.</title>
        <authorList>
            <person name="Spang A."/>
            <person name="Saw J.H."/>
            <person name="Jorgensen S.L."/>
            <person name="Zaremba-Niedzwiedzka K."/>
            <person name="Martijn J."/>
            <person name="Lind A.E."/>
            <person name="van Eijk R."/>
            <person name="Schleper C."/>
            <person name="Guy L."/>
            <person name="Ettema T.J."/>
        </authorList>
    </citation>
    <scope>NUCLEOTIDE SEQUENCE</scope>
</reference>
<keyword evidence="1" id="KW-0479">Metal-binding</keyword>
<protein>
    <recommendedName>
        <fullName evidence="3">Plastocyanin-like domain-containing protein</fullName>
    </recommendedName>
</protein>
<dbReference type="SUPFAM" id="SSF49503">
    <property type="entry name" value="Cupredoxins"/>
    <property type="match status" value="3"/>
</dbReference>
<dbReference type="AlphaFoldDB" id="A0A0F9CVC1"/>
<name>A0A0F9CVC1_9ZZZZ</name>
<dbReference type="PROSITE" id="PS00080">
    <property type="entry name" value="MULTICOPPER_OXIDASE2"/>
    <property type="match status" value="1"/>
</dbReference>
<evidence type="ECO:0008006" key="3">
    <source>
        <dbReference type="Google" id="ProtNLM"/>
    </source>
</evidence>
<proteinExistence type="predicted"/>
<dbReference type="InterPro" id="IPR008972">
    <property type="entry name" value="Cupredoxin"/>
</dbReference>
<feature type="non-terminal residue" evidence="2">
    <location>
        <position position="1"/>
    </location>
</feature>
<feature type="non-terminal residue" evidence="2">
    <location>
        <position position="587"/>
    </location>
</feature>
<dbReference type="InterPro" id="IPR002355">
    <property type="entry name" value="Cu_oxidase_Cu_BS"/>
</dbReference>
<sequence>THSFHQHVVRWPAEPNDEGGLDAISSTNFTTPAVTNPIDTQAISPGASYDIIPEGGAGSQQGSFGDIIFHCHLYPHFGSGMWGLNRVHDVLEDGTRILPSGEPVLALVPLPDMTPPPAPEEDRPGYPFFIFAEFGLKPPKPPLSVAERDWDTPHAPTELELNATQVSPTSPTATPEPGAFFVNPCPPEAPRKRFEFAVIQLDAEYNPTLQWHNPQHRMYVLQEDKEAVLSGAKPPEPFSPLLNVGECVQWDLTNDLPVNFGGTAFDQAQITDEVSQHQHMIQFDVLSGDGTINGWNYDQGADPGQTIRYQTYIQADVRTVSFHDHLFALAHQDNGLFGGSTIHPAGCTFHDPTTGELLGGVYPDGVAIGKAATQVDVQCPGEDDDYRNFALFVQDHVPMFQPAGISSADDAGFVTDDGVPIFAPHLPSSPDDYGIIATNYRAEPFEARRDGDPADRFNSRVWGDPATPLLRAYRGDRISIDMFQLSFEESHVFNLHRWSWPFEPNDPASPIIQAQHITMLEYFSLEFETDLENPNQDGLRVRDYLWDYGGMDDWFLGAWGIMRVYGCQTAAGGVRLPPGLNPRNPIN</sequence>